<sequence length="280" mass="28829">MQAEQSEHAAPVADAVLPVGAAGAVVGGDPRQRPRPRRAAPDQAGRCQELALRRAADAVVAVAAVRLAAAMGTSAAAAGAGVGVAALLATGAAGLALGVAAARALRVAPPLAPARPRARRASSAFLGGHCGWSWRWWWRRPWSGSDGAGRPGDHCPAWYRLVGAPLTRERAGLVVAAFRGEAVRVRRGLVARMKARRLRTAVSRKLPVVDGLVMYGRWPPSEGEPVVDLGSAGDDEPNHREICGVVLERETGGVRTTGSPSGVGPAPPPGVSGRGTRGQP</sequence>
<name>A0A6J4UDY8_9BACT</name>
<accession>A0A6J4UDY8</accession>
<evidence type="ECO:0000256" key="1">
    <source>
        <dbReference type="SAM" id="MobiDB-lite"/>
    </source>
</evidence>
<dbReference type="AlphaFoldDB" id="A0A6J4UDY8"/>
<keyword evidence="2" id="KW-1133">Transmembrane helix</keyword>
<keyword evidence="2" id="KW-0812">Transmembrane</keyword>
<evidence type="ECO:0000313" key="3">
    <source>
        <dbReference type="EMBL" id="CAA9546579.1"/>
    </source>
</evidence>
<proteinExistence type="predicted"/>
<organism evidence="3">
    <name type="scientific">uncultured Thermomicrobiales bacterium</name>
    <dbReference type="NCBI Taxonomy" id="1645740"/>
    <lineage>
        <taxon>Bacteria</taxon>
        <taxon>Pseudomonadati</taxon>
        <taxon>Thermomicrobiota</taxon>
        <taxon>Thermomicrobia</taxon>
        <taxon>Thermomicrobiales</taxon>
        <taxon>environmental samples</taxon>
    </lineage>
</organism>
<feature type="region of interest" description="Disordered" evidence="1">
    <location>
        <begin position="246"/>
        <end position="280"/>
    </location>
</feature>
<keyword evidence="2" id="KW-0472">Membrane</keyword>
<dbReference type="EMBL" id="CADCWF010000084">
    <property type="protein sequence ID" value="CAA9546579.1"/>
    <property type="molecule type" value="Genomic_DNA"/>
</dbReference>
<feature type="region of interest" description="Disordered" evidence="1">
    <location>
        <begin position="23"/>
        <end position="45"/>
    </location>
</feature>
<gene>
    <name evidence="3" type="ORF">AVDCRST_MAG59-1352</name>
</gene>
<evidence type="ECO:0000256" key="2">
    <source>
        <dbReference type="SAM" id="Phobius"/>
    </source>
</evidence>
<feature type="transmembrane region" description="Helical" evidence="2">
    <location>
        <begin position="84"/>
        <end position="105"/>
    </location>
</feature>
<protein>
    <submittedName>
        <fullName evidence="3">Uncharacterized protein</fullName>
    </submittedName>
</protein>
<reference evidence="3" key="1">
    <citation type="submission" date="2020-02" db="EMBL/GenBank/DDBJ databases">
        <authorList>
            <person name="Meier V. D."/>
        </authorList>
    </citation>
    <scope>NUCLEOTIDE SEQUENCE</scope>
    <source>
        <strain evidence="3">AVDCRST_MAG59</strain>
    </source>
</reference>